<dbReference type="GO" id="GO:0008932">
    <property type="term" value="F:lytic endotransglycosylase activity"/>
    <property type="evidence" value="ECO:0007669"/>
    <property type="project" value="UniProtKB-UniRule"/>
</dbReference>
<name>A0A2M7D5P6_9BACT</name>
<evidence type="ECO:0000256" key="1">
    <source>
        <dbReference type="ARBA" id="ARBA00023239"/>
    </source>
</evidence>
<evidence type="ECO:0000313" key="6">
    <source>
        <dbReference type="EMBL" id="PIV38338.1"/>
    </source>
</evidence>
<gene>
    <name evidence="3" type="primary">rlpA</name>
    <name evidence="6" type="ORF">COS30_02675</name>
</gene>
<comment type="caution">
    <text evidence="6">The sequence shown here is derived from an EMBL/GenBank/DDBJ whole genome shotgun (WGS) entry which is preliminary data.</text>
</comment>
<dbReference type="NCBIfam" id="TIGR00413">
    <property type="entry name" value="rlpA"/>
    <property type="match status" value="1"/>
</dbReference>
<dbReference type="EMBL" id="PEUE01000064">
    <property type="protein sequence ID" value="PIV38338.1"/>
    <property type="molecule type" value="Genomic_DNA"/>
</dbReference>
<sequence length="138" mass="15394">MKNTKILLFLIVSLICLVILSITAESRANIERSGQKIFSLKTPKAVRGWASWYGPGFQGKKMANGKRYDMYCVSAAHRDLPLGTKIRVTNLENYKKIVVVIFDRGPYVRGRIIDLSFKAAKKLGALKAGVVPVKIELI</sequence>
<dbReference type="InterPro" id="IPR036908">
    <property type="entry name" value="RlpA-like_sf"/>
</dbReference>
<dbReference type="Pfam" id="PF03330">
    <property type="entry name" value="DPBB_1"/>
    <property type="match status" value="1"/>
</dbReference>
<evidence type="ECO:0000256" key="4">
    <source>
        <dbReference type="RuleBase" id="RU003495"/>
    </source>
</evidence>
<comment type="function">
    <text evidence="3">Lytic transglycosylase with a strong preference for naked glycan strands that lack stem peptides.</text>
</comment>
<dbReference type="PANTHER" id="PTHR34183">
    <property type="entry name" value="ENDOLYTIC PEPTIDOGLYCAN TRANSGLYCOSYLASE RLPA"/>
    <property type="match status" value="1"/>
</dbReference>
<dbReference type="PANTHER" id="PTHR34183:SF1">
    <property type="entry name" value="ENDOLYTIC PEPTIDOGLYCAN TRANSGLYCOSYLASE RLPA"/>
    <property type="match status" value="1"/>
</dbReference>
<dbReference type="HAMAP" id="MF_02071">
    <property type="entry name" value="RlpA"/>
    <property type="match status" value="1"/>
</dbReference>
<dbReference type="GO" id="GO:0000270">
    <property type="term" value="P:peptidoglycan metabolic process"/>
    <property type="evidence" value="ECO:0007669"/>
    <property type="project" value="UniProtKB-UniRule"/>
</dbReference>
<dbReference type="InterPro" id="IPR012997">
    <property type="entry name" value="RplA"/>
</dbReference>
<reference evidence="7" key="1">
    <citation type="submission" date="2017-09" db="EMBL/GenBank/DDBJ databases">
        <title>Depth-based differentiation of microbial function through sediment-hosted aquifers and enrichment of novel symbionts in the deep terrestrial subsurface.</title>
        <authorList>
            <person name="Probst A.J."/>
            <person name="Ladd B."/>
            <person name="Jarett J.K."/>
            <person name="Geller-Mcgrath D.E."/>
            <person name="Sieber C.M.K."/>
            <person name="Emerson J.B."/>
            <person name="Anantharaman K."/>
            <person name="Thomas B.C."/>
            <person name="Malmstrom R."/>
            <person name="Stieglmeier M."/>
            <person name="Klingl A."/>
            <person name="Woyke T."/>
            <person name="Ryan C.M."/>
            <person name="Banfield J.F."/>
        </authorList>
    </citation>
    <scope>NUCLEOTIDE SEQUENCE [LARGE SCALE GENOMIC DNA]</scope>
</reference>
<protein>
    <recommendedName>
        <fullName evidence="3">Probable endolytic peptidoglycan transglycosylase RlpA</fullName>
        <ecNumber evidence="3">4.2.2.-</ecNumber>
    </recommendedName>
</protein>
<dbReference type="AlphaFoldDB" id="A0A2M7D5P6"/>
<dbReference type="EC" id="4.2.2.-" evidence="3"/>
<dbReference type="CDD" id="cd22268">
    <property type="entry name" value="DPBB_RlpA-like"/>
    <property type="match status" value="1"/>
</dbReference>
<dbReference type="InterPro" id="IPR034718">
    <property type="entry name" value="RlpA"/>
</dbReference>
<dbReference type="Gene3D" id="2.40.40.10">
    <property type="entry name" value="RlpA-like domain"/>
    <property type="match status" value="1"/>
</dbReference>
<dbReference type="SUPFAM" id="SSF50685">
    <property type="entry name" value="Barwin-like endoglucanases"/>
    <property type="match status" value="1"/>
</dbReference>
<keyword evidence="2 3" id="KW-0961">Cell wall biogenesis/degradation</keyword>
<evidence type="ECO:0000256" key="2">
    <source>
        <dbReference type="ARBA" id="ARBA00023316"/>
    </source>
</evidence>
<organism evidence="6 7">
    <name type="scientific">Candidatus Portnoybacteria bacterium CG02_land_8_20_14_3_00_45_8</name>
    <dbReference type="NCBI Taxonomy" id="1974807"/>
    <lineage>
        <taxon>Bacteria</taxon>
        <taxon>Candidatus Portnoyibacteriota</taxon>
    </lineage>
</organism>
<evidence type="ECO:0000259" key="5">
    <source>
        <dbReference type="Pfam" id="PF03330"/>
    </source>
</evidence>
<keyword evidence="1 3" id="KW-0456">Lyase</keyword>
<accession>A0A2M7D5P6</accession>
<dbReference type="InterPro" id="IPR009009">
    <property type="entry name" value="RlpA-like_DPBB"/>
</dbReference>
<proteinExistence type="inferred from homology"/>
<comment type="similarity">
    <text evidence="3 4">Belongs to the RlpA family.</text>
</comment>
<evidence type="ECO:0000313" key="7">
    <source>
        <dbReference type="Proteomes" id="UP000229247"/>
    </source>
</evidence>
<feature type="domain" description="RlpA-like protein double-psi beta-barrel" evidence="5">
    <location>
        <begin position="47"/>
        <end position="135"/>
    </location>
</feature>
<dbReference type="GO" id="GO:0071555">
    <property type="term" value="P:cell wall organization"/>
    <property type="evidence" value="ECO:0007669"/>
    <property type="project" value="UniProtKB-KW"/>
</dbReference>
<dbReference type="Proteomes" id="UP000229247">
    <property type="component" value="Unassembled WGS sequence"/>
</dbReference>
<evidence type="ECO:0000256" key="3">
    <source>
        <dbReference type="HAMAP-Rule" id="MF_02071"/>
    </source>
</evidence>